<evidence type="ECO:0000256" key="3">
    <source>
        <dbReference type="ARBA" id="ARBA00022525"/>
    </source>
</evidence>
<keyword evidence="8" id="KW-0624">Polysaccharide degradation</keyword>
<dbReference type="GO" id="GO:0005576">
    <property type="term" value="C:extracellular region"/>
    <property type="evidence" value="ECO:0007669"/>
    <property type="project" value="UniProtKB-SubCell"/>
</dbReference>
<dbReference type="PANTHER" id="PTHR38050:SF2">
    <property type="entry name" value="FERULOYL ESTERASE C-RELATED"/>
    <property type="match status" value="1"/>
</dbReference>
<keyword evidence="4" id="KW-0858">Xylan degradation</keyword>
<sequence>MRFFQILSFAASGALAASGCGQTPSLSYGLLNDNQTAVTISDTTSTSRRYRVFLPDSYDPNTPTPVILSYHGANRQIEQQVALDELTTSFFNKNYIVVYLQGVSSSASRPKHTTWEGAPGNEADDFGFTTAVLDALEEELCIDTSRIYATGKSQGGGFVGRLACHATLSTRIAAFAPVSGAYYISQLTTDAECADPATVEIPCDAGRSGIPILAFHGGADPTIDYEGGLRTYCLPAVRHWAEAWAERNDLNASEVANTTIANSDNGVHSSWGNGLVNLVYDGDNIEHDWPSLLENDDNEGEVTAAFNASSWIMHFFSKHSLPLTY</sequence>
<name>W3WS31_PESFW</name>
<dbReference type="GeneID" id="19277924"/>
<proteinExistence type="predicted"/>
<keyword evidence="5 10" id="KW-0732">Signal</keyword>
<feature type="signal peptide" evidence="10">
    <location>
        <begin position="1"/>
        <end position="16"/>
    </location>
</feature>
<evidence type="ECO:0000256" key="4">
    <source>
        <dbReference type="ARBA" id="ARBA00022651"/>
    </source>
</evidence>
<comment type="catalytic activity">
    <reaction evidence="9">
        <text>feruloyl-polysaccharide + H2O = ferulate + polysaccharide.</text>
        <dbReference type="EC" id="3.1.1.73"/>
    </reaction>
</comment>
<reference evidence="12" key="1">
    <citation type="journal article" date="2015" name="BMC Genomics">
        <title>Genomic and transcriptomic analysis of the endophytic fungus Pestalotiopsis fici reveals its lifestyle and high potential for synthesis of natural products.</title>
        <authorList>
            <person name="Wang X."/>
            <person name="Zhang X."/>
            <person name="Liu L."/>
            <person name="Xiang M."/>
            <person name="Wang W."/>
            <person name="Sun X."/>
            <person name="Che Y."/>
            <person name="Guo L."/>
            <person name="Liu G."/>
            <person name="Guo L."/>
            <person name="Wang C."/>
            <person name="Yin W.B."/>
            <person name="Stadler M."/>
            <person name="Zhang X."/>
            <person name="Liu X."/>
        </authorList>
    </citation>
    <scope>NUCLEOTIDE SEQUENCE [LARGE SCALE GENOMIC DNA]</scope>
    <source>
        <strain evidence="12">W106-1 / CGMCC3.15140</strain>
    </source>
</reference>
<dbReference type="PROSITE" id="PS51257">
    <property type="entry name" value="PROKAR_LIPOPROTEIN"/>
    <property type="match status" value="1"/>
</dbReference>
<dbReference type="AlphaFoldDB" id="W3WS31"/>
<dbReference type="Gene3D" id="3.40.50.1820">
    <property type="entry name" value="alpha/beta hydrolase"/>
    <property type="match status" value="1"/>
</dbReference>
<dbReference type="InterPro" id="IPR029058">
    <property type="entry name" value="AB_hydrolase_fold"/>
</dbReference>
<dbReference type="HOGENOM" id="CLU_027551_3_0_1"/>
<dbReference type="EMBL" id="KI912118">
    <property type="protein sequence ID" value="ETS75967.1"/>
    <property type="molecule type" value="Genomic_DNA"/>
</dbReference>
<dbReference type="eggNOG" id="ENOG502SBTI">
    <property type="taxonomic scope" value="Eukaryota"/>
</dbReference>
<accession>W3WS31</accession>
<dbReference type="PANTHER" id="PTHR38050">
    <property type="match status" value="1"/>
</dbReference>
<evidence type="ECO:0000256" key="6">
    <source>
        <dbReference type="ARBA" id="ARBA00022801"/>
    </source>
</evidence>
<evidence type="ECO:0000256" key="10">
    <source>
        <dbReference type="SAM" id="SignalP"/>
    </source>
</evidence>
<gene>
    <name evidence="11" type="ORF">PFICI_12911</name>
</gene>
<keyword evidence="3" id="KW-0964">Secreted</keyword>
<keyword evidence="12" id="KW-1185">Reference proteome</keyword>
<evidence type="ECO:0000256" key="7">
    <source>
        <dbReference type="ARBA" id="ARBA00023277"/>
    </source>
</evidence>
<evidence type="ECO:0000313" key="12">
    <source>
        <dbReference type="Proteomes" id="UP000030651"/>
    </source>
</evidence>
<evidence type="ECO:0000256" key="9">
    <source>
        <dbReference type="ARBA" id="ARBA00034075"/>
    </source>
</evidence>
<evidence type="ECO:0000256" key="8">
    <source>
        <dbReference type="ARBA" id="ARBA00023326"/>
    </source>
</evidence>
<evidence type="ECO:0000256" key="5">
    <source>
        <dbReference type="ARBA" id="ARBA00022729"/>
    </source>
</evidence>
<dbReference type="KEGG" id="pfy:PFICI_12911"/>
<dbReference type="OrthoDB" id="424610at2759"/>
<dbReference type="SUPFAM" id="SSF53474">
    <property type="entry name" value="alpha/beta-Hydrolases"/>
    <property type="match status" value="1"/>
</dbReference>
<evidence type="ECO:0000313" key="11">
    <source>
        <dbReference type="EMBL" id="ETS75967.1"/>
    </source>
</evidence>
<keyword evidence="7" id="KW-0119">Carbohydrate metabolism</keyword>
<keyword evidence="6" id="KW-0378">Hydrolase</keyword>
<dbReference type="GO" id="GO:0045493">
    <property type="term" value="P:xylan catabolic process"/>
    <property type="evidence" value="ECO:0007669"/>
    <property type="project" value="UniProtKB-KW"/>
</dbReference>
<evidence type="ECO:0000256" key="1">
    <source>
        <dbReference type="ARBA" id="ARBA00004613"/>
    </source>
</evidence>
<dbReference type="InterPro" id="IPR043595">
    <property type="entry name" value="FaeB/C/D"/>
</dbReference>
<dbReference type="RefSeq" id="XP_007839683.1">
    <property type="nucleotide sequence ID" value="XM_007841492.1"/>
</dbReference>
<dbReference type="OMA" id="MITHYRI"/>
<dbReference type="EC" id="3.1.1.73" evidence="2"/>
<dbReference type="GO" id="GO:0030600">
    <property type="term" value="F:feruloyl esterase activity"/>
    <property type="evidence" value="ECO:0007669"/>
    <property type="project" value="UniProtKB-EC"/>
</dbReference>
<dbReference type="Proteomes" id="UP000030651">
    <property type="component" value="Unassembled WGS sequence"/>
</dbReference>
<feature type="chain" id="PRO_5004833894" description="feruloyl esterase" evidence="10">
    <location>
        <begin position="17"/>
        <end position="325"/>
    </location>
</feature>
<dbReference type="InParanoid" id="W3WS31"/>
<evidence type="ECO:0000256" key="2">
    <source>
        <dbReference type="ARBA" id="ARBA00013091"/>
    </source>
</evidence>
<organism evidence="11 12">
    <name type="scientific">Pestalotiopsis fici (strain W106-1 / CGMCC3.15140)</name>
    <dbReference type="NCBI Taxonomy" id="1229662"/>
    <lineage>
        <taxon>Eukaryota</taxon>
        <taxon>Fungi</taxon>
        <taxon>Dikarya</taxon>
        <taxon>Ascomycota</taxon>
        <taxon>Pezizomycotina</taxon>
        <taxon>Sordariomycetes</taxon>
        <taxon>Xylariomycetidae</taxon>
        <taxon>Amphisphaeriales</taxon>
        <taxon>Sporocadaceae</taxon>
        <taxon>Pestalotiopsis</taxon>
    </lineage>
</organism>
<protein>
    <recommendedName>
        <fullName evidence="2">feruloyl esterase</fullName>
        <ecNumber evidence="2">3.1.1.73</ecNumber>
    </recommendedName>
</protein>
<comment type="subcellular location">
    <subcellularLocation>
        <location evidence="1">Secreted</location>
    </subcellularLocation>
</comment>